<accession>A0A6J7WLR2</accession>
<protein>
    <submittedName>
        <fullName evidence="1">Uncharacterized protein</fullName>
    </submittedName>
</protein>
<evidence type="ECO:0000313" key="1">
    <source>
        <dbReference type="EMBL" id="CAB5216993.1"/>
    </source>
</evidence>
<reference evidence="1" key="1">
    <citation type="submission" date="2020-05" db="EMBL/GenBank/DDBJ databases">
        <authorList>
            <person name="Chiriac C."/>
            <person name="Salcher M."/>
            <person name="Ghai R."/>
            <person name="Kavagutti S V."/>
        </authorList>
    </citation>
    <scope>NUCLEOTIDE SEQUENCE</scope>
</reference>
<gene>
    <name evidence="1" type="ORF">UFOVP199_25</name>
</gene>
<proteinExistence type="predicted"/>
<sequence>MPRWKTTQNILKDFGEHFEADWMNFDRIAQYAPPVIPWDSARPMQIEDVDLWEVITETSGPAGVYAAYMPYGETYMVTDRGFVKAVFNGWDANKRLETYLIANGIAYPKGPDTETRPFEKSFSMFT</sequence>
<name>A0A6J7WLR2_9CAUD</name>
<dbReference type="EMBL" id="LR798244">
    <property type="protein sequence ID" value="CAB5216993.1"/>
    <property type="molecule type" value="Genomic_DNA"/>
</dbReference>
<organism evidence="1">
    <name type="scientific">uncultured Caudovirales phage</name>
    <dbReference type="NCBI Taxonomy" id="2100421"/>
    <lineage>
        <taxon>Viruses</taxon>
        <taxon>Duplodnaviria</taxon>
        <taxon>Heunggongvirae</taxon>
        <taxon>Uroviricota</taxon>
        <taxon>Caudoviricetes</taxon>
        <taxon>Peduoviridae</taxon>
        <taxon>Maltschvirus</taxon>
        <taxon>Maltschvirus maltsch</taxon>
    </lineage>
</organism>